<dbReference type="AlphaFoldDB" id="D7CSC6"/>
<dbReference type="PANTHER" id="PTHR36174:SF1">
    <property type="entry name" value="LIPID II:GLYCINE GLYCYLTRANSFERASE"/>
    <property type="match status" value="1"/>
</dbReference>
<dbReference type="PANTHER" id="PTHR36174">
    <property type="entry name" value="LIPID II:GLYCINE GLYCYLTRANSFERASE"/>
    <property type="match status" value="1"/>
</dbReference>
<dbReference type="Gene3D" id="3.40.630.30">
    <property type="match status" value="1"/>
</dbReference>
<accession>D7CSC6</accession>
<dbReference type="RefSeq" id="WP_013177038.1">
    <property type="nucleotide sequence ID" value="NC_014221.1"/>
</dbReference>
<dbReference type="OrthoDB" id="8109875at2"/>
<gene>
    <name evidence="2" type="ordered locus">Trad_0521</name>
</gene>
<name>D7CSC6_TRURR</name>
<dbReference type="Pfam" id="PF13480">
    <property type="entry name" value="Acetyltransf_6"/>
    <property type="match status" value="1"/>
</dbReference>
<dbReference type="SUPFAM" id="SSF55729">
    <property type="entry name" value="Acyl-CoA N-acyltransferases (Nat)"/>
    <property type="match status" value="1"/>
</dbReference>
<dbReference type="EMBL" id="CP002049">
    <property type="protein sequence ID" value="ADI13658.1"/>
    <property type="molecule type" value="Genomic_DNA"/>
</dbReference>
<dbReference type="Proteomes" id="UP000000379">
    <property type="component" value="Chromosome"/>
</dbReference>
<dbReference type="InterPro" id="IPR016181">
    <property type="entry name" value="Acyl_CoA_acyltransferase"/>
</dbReference>
<dbReference type="KEGG" id="tra:Trad_0521"/>
<evidence type="ECO:0000313" key="2">
    <source>
        <dbReference type="EMBL" id="ADI13658.1"/>
    </source>
</evidence>
<dbReference type="HOGENOM" id="CLU_803232_0_0_0"/>
<reference evidence="2 3" key="2">
    <citation type="journal article" date="2011" name="Stand. Genomic Sci.">
        <title>Complete genome sequence of Truepera radiovictrix type strain (RQ-24).</title>
        <authorList>
            <person name="Ivanova N."/>
            <person name="Rohde C."/>
            <person name="Munk C."/>
            <person name="Nolan M."/>
            <person name="Lucas S."/>
            <person name="Del Rio T.G."/>
            <person name="Tice H."/>
            <person name="Deshpande S."/>
            <person name="Cheng J.F."/>
            <person name="Tapia R."/>
            <person name="Han C."/>
            <person name="Goodwin L."/>
            <person name="Pitluck S."/>
            <person name="Liolios K."/>
            <person name="Mavromatis K."/>
            <person name="Mikhailova N."/>
            <person name="Pati A."/>
            <person name="Chen A."/>
            <person name="Palaniappan K."/>
            <person name="Land M."/>
            <person name="Hauser L."/>
            <person name="Chang Y.J."/>
            <person name="Jeffries C.D."/>
            <person name="Brambilla E."/>
            <person name="Rohde M."/>
            <person name="Goker M."/>
            <person name="Tindall B.J."/>
            <person name="Woyke T."/>
            <person name="Bristow J."/>
            <person name="Eisen J.A."/>
            <person name="Markowitz V."/>
            <person name="Hugenholtz P."/>
            <person name="Kyrpides N.C."/>
            <person name="Klenk H.P."/>
            <person name="Lapidus A."/>
        </authorList>
    </citation>
    <scope>NUCLEOTIDE SEQUENCE [LARGE SCALE GENOMIC DNA]</scope>
    <source>
        <strain evidence="3">DSM 17093 / CIP 108686 / LMG 22925 / RQ-24</strain>
    </source>
</reference>
<proteinExistence type="predicted"/>
<evidence type="ECO:0000313" key="3">
    <source>
        <dbReference type="Proteomes" id="UP000000379"/>
    </source>
</evidence>
<feature type="domain" description="BioF2-like acetyltransferase" evidence="1">
    <location>
        <begin position="177"/>
        <end position="319"/>
    </location>
</feature>
<organism evidence="2 3">
    <name type="scientific">Truepera radiovictrix (strain DSM 17093 / CIP 108686 / LMG 22925 / RQ-24)</name>
    <dbReference type="NCBI Taxonomy" id="649638"/>
    <lineage>
        <taxon>Bacteria</taxon>
        <taxon>Thermotogati</taxon>
        <taxon>Deinococcota</taxon>
        <taxon>Deinococci</taxon>
        <taxon>Trueperales</taxon>
        <taxon>Trueperaceae</taxon>
        <taxon>Truepera</taxon>
    </lineage>
</organism>
<dbReference type="InterPro" id="IPR038740">
    <property type="entry name" value="BioF2-like_GNAT_dom"/>
</dbReference>
<keyword evidence="3" id="KW-1185">Reference proteome</keyword>
<dbReference type="InterPro" id="IPR050644">
    <property type="entry name" value="PG_Glycine_Bridge_Synth"/>
</dbReference>
<reference evidence="3" key="1">
    <citation type="submission" date="2010-05" db="EMBL/GenBank/DDBJ databases">
        <title>The complete genome of Truepera radiovictris DSM 17093.</title>
        <authorList>
            <consortium name="US DOE Joint Genome Institute (JGI-PGF)"/>
            <person name="Lucas S."/>
            <person name="Copeland A."/>
            <person name="Lapidus A."/>
            <person name="Glavina del Rio T."/>
            <person name="Dalin E."/>
            <person name="Tice H."/>
            <person name="Bruce D."/>
            <person name="Goodwin L."/>
            <person name="Pitluck S."/>
            <person name="Kyrpides N."/>
            <person name="Mavromatis K."/>
            <person name="Ovchinnikova G."/>
            <person name="Munk A.C."/>
            <person name="Detter J.C."/>
            <person name="Han C."/>
            <person name="Tapia R."/>
            <person name="Land M."/>
            <person name="Hauser L."/>
            <person name="Markowitz V."/>
            <person name="Cheng J.-F."/>
            <person name="Hugenholtz P."/>
            <person name="Woyke T."/>
            <person name="Wu D."/>
            <person name="Tindall B."/>
            <person name="Pomrenke H.G."/>
            <person name="Brambilla E."/>
            <person name="Klenk H.-P."/>
            <person name="Eisen J.A."/>
        </authorList>
    </citation>
    <scope>NUCLEOTIDE SEQUENCE [LARGE SCALE GENOMIC DNA]</scope>
    <source>
        <strain evidence="3">DSM 17093 / CIP 108686 / LMG 22925 / RQ-24</strain>
    </source>
</reference>
<sequence length="369" mass="40977">MVNPTALRVSERPTRTRQLCVAGLAVQVTSPAPRALWLELLQRDPEALPSQTPLWLDGLCAHKGYRDASRCYRFSDGQQLVLPLVQRQSLGAWSPQASLPYAWGMGGVVAAQALAAPHLRAVFEDLRTSPALSTSVLPNPRQGPLWAAAKPAYVRSLPRRAHVLDLEGGFERVWRERFSKTTRRMVRKAERLGVTVTCDTTGRLAPVVYRLRRAAVARWAARQHEPRWLAHLRAELRDPQSKLQHLARVMGSALRIWVAWRCGEPIAASLVLVGSNADDILAVMDASKAAATGANDLLLRLSIEDACNAGCRYYHLGESGASVGLARFKERFGAHAYPYEEFYVERLPLNQLDRGLRGAVKRVIGFRDV</sequence>
<dbReference type="eggNOG" id="COG5653">
    <property type="taxonomic scope" value="Bacteria"/>
</dbReference>
<dbReference type="STRING" id="649638.Trad_0521"/>
<protein>
    <recommendedName>
        <fullName evidence="1">BioF2-like acetyltransferase domain-containing protein</fullName>
    </recommendedName>
</protein>
<evidence type="ECO:0000259" key="1">
    <source>
        <dbReference type="Pfam" id="PF13480"/>
    </source>
</evidence>